<organism evidence="3 4">
    <name type="scientific">Neorhizobium alkalisoli</name>
    <dbReference type="NCBI Taxonomy" id="528178"/>
    <lineage>
        <taxon>Bacteria</taxon>
        <taxon>Pseudomonadati</taxon>
        <taxon>Pseudomonadota</taxon>
        <taxon>Alphaproteobacteria</taxon>
        <taxon>Hyphomicrobiales</taxon>
        <taxon>Rhizobiaceae</taxon>
        <taxon>Rhizobium/Agrobacterium group</taxon>
        <taxon>Neorhizobium</taxon>
    </lineage>
</organism>
<evidence type="ECO:0000256" key="1">
    <source>
        <dbReference type="ARBA" id="ARBA00022842"/>
    </source>
</evidence>
<evidence type="ECO:0000313" key="3">
    <source>
        <dbReference type="EMBL" id="TWF48023.1"/>
    </source>
</evidence>
<dbReference type="PANTHER" id="PTHR43777:SF1">
    <property type="entry name" value="MOLYBDENUM COFACTOR CYTIDYLYLTRANSFERASE"/>
    <property type="match status" value="1"/>
</dbReference>
<dbReference type="PANTHER" id="PTHR43777">
    <property type="entry name" value="MOLYBDENUM COFACTOR CYTIDYLYLTRANSFERASE"/>
    <property type="match status" value="1"/>
</dbReference>
<keyword evidence="3" id="KW-0808">Transferase</keyword>
<evidence type="ECO:0000313" key="4">
    <source>
        <dbReference type="Proteomes" id="UP000320653"/>
    </source>
</evidence>
<dbReference type="AlphaFoldDB" id="A0A561QCF2"/>
<dbReference type="InterPro" id="IPR029044">
    <property type="entry name" value="Nucleotide-diphossugar_trans"/>
</dbReference>
<comment type="caution">
    <text evidence="3">The sequence shown here is derived from an EMBL/GenBank/DDBJ whole genome shotgun (WGS) entry which is preliminary data.</text>
</comment>
<keyword evidence="1" id="KW-0460">Magnesium</keyword>
<dbReference type="EMBL" id="VIWP01000009">
    <property type="protein sequence ID" value="TWF48023.1"/>
    <property type="molecule type" value="Genomic_DNA"/>
</dbReference>
<dbReference type="CDD" id="cd04182">
    <property type="entry name" value="GT_2_like_f"/>
    <property type="match status" value="1"/>
</dbReference>
<keyword evidence="3" id="KW-0548">Nucleotidyltransferase</keyword>
<dbReference type="Proteomes" id="UP000320653">
    <property type="component" value="Unassembled WGS sequence"/>
</dbReference>
<dbReference type="SUPFAM" id="SSF53448">
    <property type="entry name" value="Nucleotide-diphospho-sugar transferases"/>
    <property type="match status" value="1"/>
</dbReference>
<proteinExistence type="predicted"/>
<protein>
    <submittedName>
        <fullName evidence="3">Molybdenum cofactor cytidylyltransferase</fullName>
    </submittedName>
</protein>
<accession>A0A561QCF2</accession>
<dbReference type="RefSeq" id="WP_281407281.1">
    <property type="nucleotide sequence ID" value="NZ_VIWP01000009.1"/>
</dbReference>
<reference evidence="3 4" key="1">
    <citation type="submission" date="2019-06" db="EMBL/GenBank/DDBJ databases">
        <title>Sorghum-associated microbial communities from plants grown in Nebraska, USA.</title>
        <authorList>
            <person name="Schachtman D."/>
        </authorList>
    </citation>
    <scope>NUCLEOTIDE SEQUENCE [LARGE SCALE GENOMIC DNA]</scope>
    <source>
        <strain evidence="3 4">1225</strain>
    </source>
</reference>
<dbReference type="Pfam" id="PF12804">
    <property type="entry name" value="NTP_transf_3"/>
    <property type="match status" value="1"/>
</dbReference>
<dbReference type="GO" id="GO:0016779">
    <property type="term" value="F:nucleotidyltransferase activity"/>
    <property type="evidence" value="ECO:0007669"/>
    <property type="project" value="UniProtKB-KW"/>
</dbReference>
<dbReference type="InterPro" id="IPR025877">
    <property type="entry name" value="MobA-like_NTP_Trfase"/>
</dbReference>
<name>A0A561QCF2_9HYPH</name>
<keyword evidence="4" id="KW-1185">Reference proteome</keyword>
<evidence type="ECO:0000259" key="2">
    <source>
        <dbReference type="Pfam" id="PF12804"/>
    </source>
</evidence>
<gene>
    <name evidence="3" type="ORF">FHW37_10986</name>
</gene>
<feature type="domain" description="MobA-like NTP transferase" evidence="2">
    <location>
        <begin position="8"/>
        <end position="167"/>
    </location>
</feature>
<dbReference type="Gene3D" id="3.90.550.10">
    <property type="entry name" value="Spore Coat Polysaccharide Biosynthesis Protein SpsA, Chain A"/>
    <property type="match status" value="1"/>
</dbReference>
<sequence length="199" mass="20670">MGSKVAIAILAAGRSTRMGKFNKLLSMFGNAPLVRLSVQHATASTGSKVIVVTGHMANEIREAVCGLNVTVVHNSAFASGMSSSVRAALQAVPHDCDGVLIHLADMPLVNESHMSLMIEAFNKCRGLSVVRATAYGEHGNPVIIPRKLFRALGDLEGDRGARQVIAASGLPVIEVEIGAAAMCDVDTVEALDAAGGSQP</sequence>